<dbReference type="EMBL" id="AYRZ02000009">
    <property type="protein sequence ID" value="PHT71864.1"/>
    <property type="molecule type" value="Genomic_DNA"/>
</dbReference>
<organism evidence="2 3">
    <name type="scientific">Capsicum annuum</name>
    <name type="common">Capsicum pepper</name>
    <dbReference type="NCBI Taxonomy" id="4072"/>
    <lineage>
        <taxon>Eukaryota</taxon>
        <taxon>Viridiplantae</taxon>
        <taxon>Streptophyta</taxon>
        <taxon>Embryophyta</taxon>
        <taxon>Tracheophyta</taxon>
        <taxon>Spermatophyta</taxon>
        <taxon>Magnoliopsida</taxon>
        <taxon>eudicotyledons</taxon>
        <taxon>Gunneridae</taxon>
        <taxon>Pentapetalae</taxon>
        <taxon>asterids</taxon>
        <taxon>lamiids</taxon>
        <taxon>Solanales</taxon>
        <taxon>Solanaceae</taxon>
        <taxon>Solanoideae</taxon>
        <taxon>Capsiceae</taxon>
        <taxon>Capsicum</taxon>
    </lineage>
</organism>
<name>A0A2G2YQ90_CAPAN</name>
<dbReference type="GO" id="GO:0031507">
    <property type="term" value="P:heterochromatin formation"/>
    <property type="evidence" value="ECO:0007669"/>
    <property type="project" value="InterPro"/>
</dbReference>
<dbReference type="AlphaFoldDB" id="A0A2G2YQ90"/>
<dbReference type="InterPro" id="IPR039322">
    <property type="entry name" value="MOM1"/>
</dbReference>
<dbReference type="PANTHER" id="PTHR35116">
    <property type="entry name" value="HELICASE PROTEIN MOM1"/>
    <property type="match status" value="1"/>
</dbReference>
<evidence type="ECO:0000313" key="3">
    <source>
        <dbReference type="Proteomes" id="UP000222542"/>
    </source>
</evidence>
<protein>
    <recommendedName>
        <fullName evidence="4">Helicase C-terminal domain-containing protein</fullName>
    </recommendedName>
</protein>
<evidence type="ECO:0008006" key="4">
    <source>
        <dbReference type="Google" id="ProtNLM"/>
    </source>
</evidence>
<comment type="caution">
    <text evidence="2">The sequence shown here is derived from an EMBL/GenBank/DDBJ whole genome shotgun (WGS) entry which is preliminary data.</text>
</comment>
<proteinExistence type="predicted"/>
<feature type="compositionally biased region" description="Polar residues" evidence="1">
    <location>
        <begin position="168"/>
        <end position="179"/>
    </location>
</feature>
<evidence type="ECO:0000313" key="2">
    <source>
        <dbReference type="EMBL" id="PHT71864.1"/>
    </source>
</evidence>
<dbReference type="PANTHER" id="PTHR35116:SF2">
    <property type="entry name" value="ATP-DEPENDENT HELICASE FAMILY PROTEIN-RELATED"/>
    <property type="match status" value="1"/>
</dbReference>
<dbReference type="Gene3D" id="3.40.50.300">
    <property type="entry name" value="P-loop containing nucleotide triphosphate hydrolases"/>
    <property type="match status" value="1"/>
</dbReference>
<dbReference type="Proteomes" id="UP000222542">
    <property type="component" value="Unassembled WGS sequence"/>
</dbReference>
<reference evidence="2 3" key="1">
    <citation type="journal article" date="2014" name="Nat. Genet.">
        <title>Genome sequence of the hot pepper provides insights into the evolution of pungency in Capsicum species.</title>
        <authorList>
            <person name="Kim S."/>
            <person name="Park M."/>
            <person name="Yeom S.I."/>
            <person name="Kim Y.M."/>
            <person name="Lee J.M."/>
            <person name="Lee H.A."/>
            <person name="Seo E."/>
            <person name="Choi J."/>
            <person name="Cheong K."/>
            <person name="Kim K.T."/>
            <person name="Jung K."/>
            <person name="Lee G.W."/>
            <person name="Oh S.K."/>
            <person name="Bae C."/>
            <person name="Kim S.B."/>
            <person name="Lee H.Y."/>
            <person name="Kim S.Y."/>
            <person name="Kim M.S."/>
            <person name="Kang B.C."/>
            <person name="Jo Y.D."/>
            <person name="Yang H.B."/>
            <person name="Jeong H.J."/>
            <person name="Kang W.H."/>
            <person name="Kwon J.K."/>
            <person name="Shin C."/>
            <person name="Lim J.Y."/>
            <person name="Park J.H."/>
            <person name="Huh J.H."/>
            <person name="Kim J.S."/>
            <person name="Kim B.D."/>
            <person name="Cohen O."/>
            <person name="Paran I."/>
            <person name="Suh M.C."/>
            <person name="Lee S.B."/>
            <person name="Kim Y.K."/>
            <person name="Shin Y."/>
            <person name="Noh S.J."/>
            <person name="Park J."/>
            <person name="Seo Y.S."/>
            <person name="Kwon S.Y."/>
            <person name="Kim H.A."/>
            <person name="Park J.M."/>
            <person name="Kim H.J."/>
            <person name="Choi S.B."/>
            <person name="Bosland P.W."/>
            <person name="Reeves G."/>
            <person name="Jo S.H."/>
            <person name="Lee B.W."/>
            <person name="Cho H.T."/>
            <person name="Choi H.S."/>
            <person name="Lee M.S."/>
            <person name="Yu Y."/>
            <person name="Do Choi Y."/>
            <person name="Park B.S."/>
            <person name="van Deynze A."/>
            <person name="Ashrafi H."/>
            <person name="Hill T."/>
            <person name="Kim W.T."/>
            <person name="Pai H.S."/>
            <person name="Ahn H.K."/>
            <person name="Yeam I."/>
            <person name="Giovannoni J.J."/>
            <person name="Rose J.K."/>
            <person name="Sorensen I."/>
            <person name="Lee S.J."/>
            <person name="Kim R.W."/>
            <person name="Choi I.Y."/>
            <person name="Choi B.S."/>
            <person name="Lim J.S."/>
            <person name="Lee Y.H."/>
            <person name="Choi D."/>
        </authorList>
    </citation>
    <scope>NUCLEOTIDE SEQUENCE [LARGE SCALE GENOMIC DNA]</scope>
    <source>
        <strain evidence="3">cv. CM334</strain>
    </source>
</reference>
<gene>
    <name evidence="2" type="ORF">T459_22649</name>
</gene>
<dbReference type="Gramene" id="PHT71864">
    <property type="protein sequence ID" value="PHT71864"/>
    <property type="gene ID" value="T459_22649"/>
</dbReference>
<dbReference type="Gene3D" id="6.10.250.1310">
    <property type="match status" value="1"/>
</dbReference>
<keyword evidence="3" id="KW-1185">Reference proteome</keyword>
<evidence type="ECO:0000256" key="1">
    <source>
        <dbReference type="SAM" id="MobiDB-lite"/>
    </source>
</evidence>
<reference evidence="2 3" key="2">
    <citation type="journal article" date="2017" name="Genome Biol.">
        <title>New reference genome sequences of hot pepper reveal the massive evolution of plant disease-resistance genes by retroduplication.</title>
        <authorList>
            <person name="Kim S."/>
            <person name="Park J."/>
            <person name="Yeom S.I."/>
            <person name="Kim Y.M."/>
            <person name="Seo E."/>
            <person name="Kim K.T."/>
            <person name="Kim M.S."/>
            <person name="Lee J.M."/>
            <person name="Cheong K."/>
            <person name="Shin H.S."/>
            <person name="Kim S.B."/>
            <person name="Han K."/>
            <person name="Lee J."/>
            <person name="Park M."/>
            <person name="Lee H.A."/>
            <person name="Lee H.Y."/>
            <person name="Lee Y."/>
            <person name="Oh S."/>
            <person name="Lee J.H."/>
            <person name="Choi E."/>
            <person name="Choi E."/>
            <person name="Lee S.E."/>
            <person name="Jeon J."/>
            <person name="Kim H."/>
            <person name="Choi G."/>
            <person name="Song H."/>
            <person name="Lee J."/>
            <person name="Lee S.C."/>
            <person name="Kwon J.K."/>
            <person name="Lee H.Y."/>
            <person name="Koo N."/>
            <person name="Hong Y."/>
            <person name="Kim R.W."/>
            <person name="Kang W.H."/>
            <person name="Huh J.H."/>
            <person name="Kang B.C."/>
            <person name="Yang T.J."/>
            <person name="Lee Y.H."/>
            <person name="Bennetzen J.L."/>
            <person name="Choi D."/>
        </authorList>
    </citation>
    <scope>NUCLEOTIDE SEQUENCE [LARGE SCALE GENOMIC DNA]</scope>
    <source>
        <strain evidence="3">cv. CM334</strain>
    </source>
</reference>
<feature type="region of interest" description="Disordered" evidence="1">
    <location>
        <begin position="116"/>
        <end position="179"/>
    </location>
</feature>
<sequence length="306" mass="34359">MKKATLNKCNNMESGMFALLMETSASVRSVIKLEGIDIIILFNSDWDPNNDIRSLQKIVFDSKPEHIKVLRLYSCFTVEKKALVIAMRLHLEGVEGKLDSGNKFVKKEGNRVHLTPEPNLRKKRKLHVQGTSHPSAGEKHKNRRIGAVNDAGMRSRNTQEDQCLPDASPNTPSIHQSPYSNPLQMEMEKMQKKREQTMKLQEDMKSLLISQMGKDVDSFGKTYDILLQITEMESAQQQKEFDTASRIVRMQKLLAEVMTLVHDTVGSKEMTKDDVGRSITGIAQSAPNRLSIAPVVNASVSEPVNA</sequence>
<accession>A0A2G2YQ90</accession>
<dbReference type="InterPro" id="IPR027417">
    <property type="entry name" value="P-loop_NTPase"/>
</dbReference>
<dbReference type="STRING" id="4072.A0A2G2YQ90"/>